<proteinExistence type="predicted"/>
<accession>A0A5B7IXP9</accession>
<reference evidence="1 2" key="1">
    <citation type="submission" date="2019-05" db="EMBL/GenBank/DDBJ databases">
        <title>Another draft genome of Portunus trituberculatus and its Hox gene families provides insights of decapod evolution.</title>
        <authorList>
            <person name="Jeong J.-H."/>
            <person name="Song I."/>
            <person name="Kim S."/>
            <person name="Choi T."/>
            <person name="Kim D."/>
            <person name="Ryu S."/>
            <person name="Kim W."/>
        </authorList>
    </citation>
    <scope>NUCLEOTIDE SEQUENCE [LARGE SCALE GENOMIC DNA]</scope>
    <source>
        <tissue evidence="1">Muscle</tissue>
    </source>
</reference>
<organism evidence="1 2">
    <name type="scientific">Portunus trituberculatus</name>
    <name type="common">Swimming crab</name>
    <name type="synonym">Neptunus trituberculatus</name>
    <dbReference type="NCBI Taxonomy" id="210409"/>
    <lineage>
        <taxon>Eukaryota</taxon>
        <taxon>Metazoa</taxon>
        <taxon>Ecdysozoa</taxon>
        <taxon>Arthropoda</taxon>
        <taxon>Crustacea</taxon>
        <taxon>Multicrustacea</taxon>
        <taxon>Malacostraca</taxon>
        <taxon>Eumalacostraca</taxon>
        <taxon>Eucarida</taxon>
        <taxon>Decapoda</taxon>
        <taxon>Pleocyemata</taxon>
        <taxon>Brachyura</taxon>
        <taxon>Eubrachyura</taxon>
        <taxon>Portunoidea</taxon>
        <taxon>Portunidae</taxon>
        <taxon>Portuninae</taxon>
        <taxon>Portunus</taxon>
    </lineage>
</organism>
<protein>
    <submittedName>
        <fullName evidence="1">Uncharacterized protein</fullName>
    </submittedName>
</protein>
<evidence type="ECO:0000313" key="1">
    <source>
        <dbReference type="EMBL" id="MPC85398.1"/>
    </source>
</evidence>
<gene>
    <name evidence="1" type="ORF">E2C01_080170</name>
</gene>
<evidence type="ECO:0000313" key="2">
    <source>
        <dbReference type="Proteomes" id="UP000324222"/>
    </source>
</evidence>
<comment type="caution">
    <text evidence="1">The sequence shown here is derived from an EMBL/GenBank/DDBJ whole genome shotgun (WGS) entry which is preliminary data.</text>
</comment>
<dbReference type="AlphaFoldDB" id="A0A5B7IXP9"/>
<dbReference type="EMBL" id="VSRR010068349">
    <property type="protein sequence ID" value="MPC85398.1"/>
    <property type="molecule type" value="Genomic_DNA"/>
</dbReference>
<name>A0A5B7IXP9_PORTR</name>
<sequence length="27" mass="3068">MGHCWPREIPVTWGCLLSRGRLLCAVL</sequence>
<keyword evidence="2" id="KW-1185">Reference proteome</keyword>
<dbReference type="Proteomes" id="UP000324222">
    <property type="component" value="Unassembled WGS sequence"/>
</dbReference>